<dbReference type="OrthoDB" id="4653208at2759"/>
<organism evidence="1 2">
    <name type="scientific">Penicillium nalgiovense</name>
    <dbReference type="NCBI Taxonomy" id="60175"/>
    <lineage>
        <taxon>Eukaryota</taxon>
        <taxon>Fungi</taxon>
        <taxon>Dikarya</taxon>
        <taxon>Ascomycota</taxon>
        <taxon>Pezizomycotina</taxon>
        <taxon>Eurotiomycetes</taxon>
        <taxon>Eurotiomycetidae</taxon>
        <taxon>Eurotiales</taxon>
        <taxon>Aspergillaceae</taxon>
        <taxon>Penicillium</taxon>
    </lineage>
</organism>
<proteinExistence type="predicted"/>
<accession>A0A9W4HFF5</accession>
<evidence type="ECO:0000313" key="1">
    <source>
        <dbReference type="EMBL" id="CAG7994217.1"/>
    </source>
</evidence>
<dbReference type="AlphaFoldDB" id="A0A9W4HFF5"/>
<dbReference type="Proteomes" id="UP001153461">
    <property type="component" value="Unassembled WGS sequence"/>
</dbReference>
<protein>
    <submittedName>
        <fullName evidence="1">Uncharacterized protein</fullName>
    </submittedName>
</protein>
<sequence length="202" mass="22738">MFGAYLKCSCPDGDFDIHLVTASTSFYPFSCSKLHIHQPPHVLENTVGTAKEHCFHCNNSQDPIYAFNMSPTVPIYVAISISEGVYKHWGIFIDASGKEDKILLQVAGSDGRFRYEMETTDVRQSERLVELFHLYDVDVSKINSIKTIASQVTVHNEIRGWNCQDYVLDLLEALEKEAIVNNKDAGYKTQKDSLQGKQEGLA</sequence>
<name>A0A9W4HFF5_PENNA</name>
<comment type="caution">
    <text evidence="1">The sequence shown here is derived from an EMBL/GenBank/DDBJ whole genome shotgun (WGS) entry which is preliminary data.</text>
</comment>
<dbReference type="InterPro" id="IPR046670">
    <property type="entry name" value="DUF6540"/>
</dbReference>
<evidence type="ECO:0000313" key="2">
    <source>
        <dbReference type="Proteomes" id="UP001153461"/>
    </source>
</evidence>
<dbReference type="Pfam" id="PF20174">
    <property type="entry name" value="DUF6540"/>
    <property type="match status" value="1"/>
</dbReference>
<gene>
    <name evidence="1" type="ORF">PNAL_LOCUS1691</name>
</gene>
<dbReference type="EMBL" id="CAJVNV010000047">
    <property type="protein sequence ID" value="CAG7994217.1"/>
    <property type="molecule type" value="Genomic_DNA"/>
</dbReference>
<reference evidence="1" key="1">
    <citation type="submission" date="2021-07" db="EMBL/GenBank/DDBJ databases">
        <authorList>
            <person name="Branca A.L. A."/>
        </authorList>
    </citation>
    <scope>NUCLEOTIDE SEQUENCE</scope>
</reference>